<dbReference type="GeneID" id="63832355"/>
<evidence type="ECO:0000259" key="4">
    <source>
        <dbReference type="Pfam" id="PF24883"/>
    </source>
</evidence>
<proteinExistence type="predicted"/>
<keyword evidence="6" id="KW-1185">Reference proteome</keyword>
<dbReference type="Gene3D" id="3.40.50.300">
    <property type="entry name" value="P-loop containing nucleotide triphosphate hydrolases"/>
    <property type="match status" value="1"/>
</dbReference>
<dbReference type="AlphaFoldDB" id="A0A9P4Y181"/>
<protein>
    <recommendedName>
        <fullName evidence="7">NACHT domain-containing protein</fullName>
    </recommendedName>
</protein>
<dbReference type="PANTHER" id="PTHR10039:SF5">
    <property type="entry name" value="NACHT DOMAIN-CONTAINING PROTEIN"/>
    <property type="match status" value="1"/>
</dbReference>
<dbReference type="OrthoDB" id="194358at2759"/>
<feature type="domain" description="Nephrocystin 3-like N-terminal" evidence="4">
    <location>
        <begin position="96"/>
        <end position="281"/>
    </location>
</feature>
<evidence type="ECO:0000313" key="5">
    <source>
        <dbReference type="EMBL" id="KAF3764681.1"/>
    </source>
</evidence>
<dbReference type="InterPro" id="IPR056884">
    <property type="entry name" value="NPHP3-like_N"/>
</dbReference>
<dbReference type="InterPro" id="IPR027417">
    <property type="entry name" value="P-loop_NTPase"/>
</dbReference>
<comment type="caution">
    <text evidence="5">The sequence shown here is derived from an EMBL/GenBank/DDBJ whole genome shotgun (WGS) entry which is preliminary data.</text>
</comment>
<dbReference type="SUPFAM" id="SSF52540">
    <property type="entry name" value="P-loop containing nucleoside triphosphate hydrolases"/>
    <property type="match status" value="1"/>
</dbReference>
<dbReference type="EMBL" id="MU032348">
    <property type="protein sequence ID" value="KAF3764681.1"/>
    <property type="molecule type" value="Genomic_DNA"/>
</dbReference>
<feature type="domain" description="GPI inositol-deacylase winged helix" evidence="3">
    <location>
        <begin position="406"/>
        <end position="484"/>
    </location>
</feature>
<dbReference type="Proteomes" id="UP000803844">
    <property type="component" value="Unassembled WGS sequence"/>
</dbReference>
<gene>
    <name evidence="5" type="ORF">M406DRAFT_107184</name>
</gene>
<accession>A0A9P4Y181</accession>
<evidence type="ECO:0000259" key="3">
    <source>
        <dbReference type="Pfam" id="PF22939"/>
    </source>
</evidence>
<reference evidence="5" key="1">
    <citation type="journal article" date="2020" name="Phytopathology">
        <title>Genome sequence of the chestnut blight fungus Cryphonectria parasitica EP155: A fundamental resource for an archetypical invasive plant pathogen.</title>
        <authorList>
            <person name="Crouch J.A."/>
            <person name="Dawe A."/>
            <person name="Aerts A."/>
            <person name="Barry K."/>
            <person name="Churchill A.C.L."/>
            <person name="Grimwood J."/>
            <person name="Hillman B."/>
            <person name="Milgroom M.G."/>
            <person name="Pangilinan J."/>
            <person name="Smith M."/>
            <person name="Salamov A."/>
            <person name="Schmutz J."/>
            <person name="Yadav J."/>
            <person name="Grigoriev I.V."/>
            <person name="Nuss D."/>
        </authorList>
    </citation>
    <scope>NUCLEOTIDE SEQUENCE</scope>
    <source>
        <strain evidence="5">EP155</strain>
    </source>
</reference>
<sequence>MENCSSRKQQRNVDNPGPSTFNTQRYATRARLDPEAPQVHVDRAEAYGNARTLNGHVHGHVVHGDEKENRDKLIELLHFPQLDVRLNTLKPAQRRTYEWLAQRQDYIRWMDSDSEHLEESDGFFWIRGNPGTGKSIAMKFLYRKLESTIKRRQIEDTLIISFFFNARGSNLEKSTLGLYRSLLYTVFSLDPSLKETFNHYRSNSYDGILQQGEWTNEHEQMLLEIFEEALGLLGNKGHRLYCYMDALDECPEREVREMISNFEDLIGRTETQNFRVCFSSRHYPQIRIRTSLTVTLEREHSHENDIKTFIDQRLELADDIDQDTVAKLEADILAKSSGIFLWVNLVVYELNEVNRSGGTIDEVWGRLREIPKAAKETEPPNGAKPLYTLFRDIIKRNNKSVPELVRLVQLVYCATRPLSPRELYVALQQTHHHPFNSQQVTYNVLKKRILDASKGLAEITKSEEPTVQFIHETVREFLEDGGLKAVSNELVDVHGHEMIKTSCMHQICAPMEEHLPLLTAYREILNSNKGYRASKNIAEDDRKVFLQQSREKFPFLKYAVENVLFHANQSKALGNNQASFLESCAASPWVALHNLFKYRTSSFYSANTPILYILSRYGCDHLIDEPTVSKAEYAREWPMEEFSSPFVCAMYNNHPDTARALAGLGPKKDYRNSTGLSWANYEPSEPLCLSILRMGD</sequence>
<organism evidence="5 6">
    <name type="scientific">Cryphonectria parasitica (strain ATCC 38755 / EP155)</name>
    <dbReference type="NCBI Taxonomy" id="660469"/>
    <lineage>
        <taxon>Eukaryota</taxon>
        <taxon>Fungi</taxon>
        <taxon>Dikarya</taxon>
        <taxon>Ascomycota</taxon>
        <taxon>Pezizomycotina</taxon>
        <taxon>Sordariomycetes</taxon>
        <taxon>Sordariomycetidae</taxon>
        <taxon>Diaporthales</taxon>
        <taxon>Cryphonectriaceae</taxon>
        <taxon>Cryphonectria-Endothia species complex</taxon>
        <taxon>Cryphonectria</taxon>
    </lineage>
</organism>
<dbReference type="PANTHER" id="PTHR10039">
    <property type="entry name" value="AMELOGENIN"/>
    <property type="match status" value="1"/>
</dbReference>
<evidence type="ECO:0000313" key="6">
    <source>
        <dbReference type="Proteomes" id="UP000803844"/>
    </source>
</evidence>
<dbReference type="RefSeq" id="XP_040775642.1">
    <property type="nucleotide sequence ID" value="XM_040915226.1"/>
</dbReference>
<evidence type="ECO:0008006" key="7">
    <source>
        <dbReference type="Google" id="ProtNLM"/>
    </source>
</evidence>
<dbReference type="InterPro" id="IPR054471">
    <property type="entry name" value="GPIID_WHD"/>
</dbReference>
<evidence type="ECO:0000256" key="2">
    <source>
        <dbReference type="SAM" id="MobiDB-lite"/>
    </source>
</evidence>
<dbReference type="Pfam" id="PF24883">
    <property type="entry name" value="NPHP3_N"/>
    <property type="match status" value="1"/>
</dbReference>
<feature type="region of interest" description="Disordered" evidence="2">
    <location>
        <begin position="1"/>
        <end position="22"/>
    </location>
</feature>
<dbReference type="Pfam" id="PF22939">
    <property type="entry name" value="WHD_GPIID"/>
    <property type="match status" value="1"/>
</dbReference>
<keyword evidence="1" id="KW-0677">Repeat</keyword>
<name>A0A9P4Y181_CRYP1</name>
<evidence type="ECO:0000256" key="1">
    <source>
        <dbReference type="ARBA" id="ARBA00022737"/>
    </source>
</evidence>